<evidence type="ECO:0000313" key="1">
    <source>
        <dbReference type="EMBL" id="XFO69530.1"/>
    </source>
</evidence>
<reference evidence="1" key="1">
    <citation type="submission" date="2024-05" db="EMBL/GenBank/DDBJ databases">
        <title>Isolation and characterization of Sporomusa carbonis sp. nov., a carboxydotrophic hydrogenogen in the genus of Sporomusa isolated from a charcoal burning pile.</title>
        <authorList>
            <person name="Boeer T."/>
            <person name="Rosenbaum F."/>
            <person name="Eysell L."/>
            <person name="Mueller V."/>
            <person name="Daniel R."/>
            <person name="Poehlein A."/>
        </authorList>
    </citation>
    <scope>NUCLEOTIDE SEQUENCE [LARGE SCALE GENOMIC DNA]</scope>
    <source>
        <strain evidence="1">DSM 10669</strain>
    </source>
</reference>
<protein>
    <submittedName>
        <fullName evidence="1">Uncharacterized protein</fullName>
    </submittedName>
</protein>
<proteinExistence type="predicted"/>
<dbReference type="Proteomes" id="UP000216752">
    <property type="component" value="Chromosome"/>
</dbReference>
<keyword evidence="2" id="KW-1185">Reference proteome</keyword>
<gene>
    <name evidence="1" type="ORF">SPSIL_057640</name>
</gene>
<dbReference type="EMBL" id="CP155573">
    <property type="protein sequence ID" value="XFO69530.1"/>
    <property type="molecule type" value="Genomic_DNA"/>
</dbReference>
<dbReference type="RefSeq" id="WP_169717979.1">
    <property type="nucleotide sequence ID" value="NZ_CP155573.1"/>
</dbReference>
<sequence>MTKEMIMLEFYKTNMAKEKDPVQRKLYKRAIDKLEKKMKAGAGGMTALMLCDIYNRCC</sequence>
<evidence type="ECO:0000313" key="2">
    <source>
        <dbReference type="Proteomes" id="UP000216752"/>
    </source>
</evidence>
<name>A0ABZ3IVC6_9FIRM</name>
<organism evidence="1 2">
    <name type="scientific">Sporomusa silvacetica DSM 10669</name>
    <dbReference type="NCBI Taxonomy" id="1123289"/>
    <lineage>
        <taxon>Bacteria</taxon>
        <taxon>Bacillati</taxon>
        <taxon>Bacillota</taxon>
        <taxon>Negativicutes</taxon>
        <taxon>Selenomonadales</taxon>
        <taxon>Sporomusaceae</taxon>
        <taxon>Sporomusa</taxon>
    </lineage>
</organism>
<accession>A0ABZ3IVC6</accession>